<dbReference type="EMBL" id="ML143416">
    <property type="protein sequence ID" value="TBU29014.1"/>
    <property type="molecule type" value="Genomic_DNA"/>
</dbReference>
<dbReference type="Proteomes" id="UP000292957">
    <property type="component" value="Unassembled WGS sequence"/>
</dbReference>
<name>A0A4Q9MMW8_9APHY</name>
<evidence type="ECO:0000313" key="1">
    <source>
        <dbReference type="EMBL" id="TBU29014.1"/>
    </source>
</evidence>
<sequence length="71" mass="8033">DSIRQYVARETEKRRLAIRDLFAGLAKLQSTRNFLAPINALPAELLNMAFRDLRSPSVSSSLALDTPFRRS</sequence>
<dbReference type="OrthoDB" id="3353710at2759"/>
<dbReference type="AlphaFoldDB" id="A0A4Q9MMW8"/>
<feature type="non-terminal residue" evidence="1">
    <location>
        <position position="1"/>
    </location>
</feature>
<gene>
    <name evidence="1" type="ORF">BD311DRAFT_661959</name>
</gene>
<accession>A0A4Q9MMW8</accession>
<protein>
    <submittedName>
        <fullName evidence="1">Uncharacterized protein</fullName>
    </submittedName>
</protein>
<reference evidence="1" key="1">
    <citation type="submission" date="2019-01" db="EMBL/GenBank/DDBJ databases">
        <title>Draft genome sequences of three monokaryotic isolates of the white-rot basidiomycete fungus Dichomitus squalens.</title>
        <authorList>
            <consortium name="DOE Joint Genome Institute"/>
            <person name="Lopez S.C."/>
            <person name="Andreopoulos B."/>
            <person name="Pangilinan J."/>
            <person name="Lipzen A."/>
            <person name="Riley R."/>
            <person name="Ahrendt S."/>
            <person name="Ng V."/>
            <person name="Barry K."/>
            <person name="Daum C."/>
            <person name="Grigoriev I.V."/>
            <person name="Hilden K.S."/>
            <person name="Makela M.R."/>
            <person name="de Vries R.P."/>
        </authorList>
    </citation>
    <scope>NUCLEOTIDE SEQUENCE [LARGE SCALE GENOMIC DNA]</scope>
    <source>
        <strain evidence="1">OM18370.1</strain>
    </source>
</reference>
<organism evidence="1">
    <name type="scientific">Dichomitus squalens</name>
    <dbReference type="NCBI Taxonomy" id="114155"/>
    <lineage>
        <taxon>Eukaryota</taxon>
        <taxon>Fungi</taxon>
        <taxon>Dikarya</taxon>
        <taxon>Basidiomycota</taxon>
        <taxon>Agaricomycotina</taxon>
        <taxon>Agaricomycetes</taxon>
        <taxon>Polyporales</taxon>
        <taxon>Polyporaceae</taxon>
        <taxon>Dichomitus</taxon>
    </lineage>
</organism>
<proteinExistence type="predicted"/>